<accession>A0A9K3P290</accession>
<dbReference type="PANTHER" id="PTHR34223:SF101">
    <property type="entry name" value="F-BOX DOMAIN-CONTAINING PROTEIN"/>
    <property type="match status" value="1"/>
</dbReference>
<evidence type="ECO:0000313" key="2">
    <source>
        <dbReference type="EMBL" id="KAF5821376.1"/>
    </source>
</evidence>
<dbReference type="Pfam" id="PF00646">
    <property type="entry name" value="F-box"/>
    <property type="match status" value="1"/>
</dbReference>
<reference evidence="2" key="1">
    <citation type="journal article" date="2017" name="Nature">
        <title>The sunflower genome provides insights into oil metabolism, flowering and Asterid evolution.</title>
        <authorList>
            <person name="Badouin H."/>
            <person name="Gouzy J."/>
            <person name="Grassa C.J."/>
            <person name="Murat F."/>
            <person name="Staton S.E."/>
            <person name="Cottret L."/>
            <person name="Lelandais-Briere C."/>
            <person name="Owens G.L."/>
            <person name="Carrere S."/>
            <person name="Mayjonade B."/>
            <person name="Legrand L."/>
            <person name="Gill N."/>
            <person name="Kane N.C."/>
            <person name="Bowers J.E."/>
            <person name="Hubner S."/>
            <person name="Bellec A."/>
            <person name="Berard A."/>
            <person name="Berges H."/>
            <person name="Blanchet N."/>
            <person name="Boniface M.C."/>
            <person name="Brunel D."/>
            <person name="Catrice O."/>
            <person name="Chaidir N."/>
            <person name="Claudel C."/>
            <person name="Donnadieu C."/>
            <person name="Faraut T."/>
            <person name="Fievet G."/>
            <person name="Helmstetter N."/>
            <person name="King M."/>
            <person name="Knapp S.J."/>
            <person name="Lai Z."/>
            <person name="Le Paslier M.C."/>
            <person name="Lippi Y."/>
            <person name="Lorenzon L."/>
            <person name="Mandel J.R."/>
            <person name="Marage G."/>
            <person name="Marchand G."/>
            <person name="Marquand E."/>
            <person name="Bret-Mestries E."/>
            <person name="Morien E."/>
            <person name="Nambeesan S."/>
            <person name="Nguyen T."/>
            <person name="Pegot-Espagnet P."/>
            <person name="Pouilly N."/>
            <person name="Raftis F."/>
            <person name="Sallet E."/>
            <person name="Schiex T."/>
            <person name="Thomas J."/>
            <person name="Vandecasteele C."/>
            <person name="Vares D."/>
            <person name="Vear F."/>
            <person name="Vautrin S."/>
            <person name="Crespi M."/>
            <person name="Mangin B."/>
            <person name="Burke J.M."/>
            <person name="Salse J."/>
            <person name="Munos S."/>
            <person name="Vincourt P."/>
            <person name="Rieseberg L.H."/>
            <person name="Langlade N.B."/>
        </authorList>
    </citation>
    <scope>NUCLEOTIDE SEQUENCE</scope>
    <source>
        <tissue evidence="2">Leaves</tissue>
    </source>
</reference>
<dbReference type="SUPFAM" id="SSF81383">
    <property type="entry name" value="F-box domain"/>
    <property type="match status" value="1"/>
</dbReference>
<proteinExistence type="predicted"/>
<evidence type="ECO:0000259" key="1">
    <source>
        <dbReference type="Pfam" id="PF00646"/>
    </source>
</evidence>
<reference evidence="2" key="2">
    <citation type="submission" date="2020-06" db="EMBL/GenBank/DDBJ databases">
        <title>Helianthus annuus Genome sequencing and assembly Release 2.</title>
        <authorList>
            <person name="Gouzy J."/>
            <person name="Langlade N."/>
            <person name="Munos S."/>
        </authorList>
    </citation>
    <scope>NUCLEOTIDE SEQUENCE</scope>
    <source>
        <tissue evidence="2">Leaves</tissue>
    </source>
</reference>
<dbReference type="AlphaFoldDB" id="A0A9K3P290"/>
<evidence type="ECO:0000313" key="3">
    <source>
        <dbReference type="Proteomes" id="UP000215914"/>
    </source>
</evidence>
<dbReference type="Gramene" id="mRNA:HanXRQr2_Chr01g0013271">
    <property type="protein sequence ID" value="CDS:HanXRQr2_Chr01g0013271.1"/>
    <property type="gene ID" value="HanXRQr2_Chr01g0013271"/>
</dbReference>
<sequence length="230" mass="26440">MTIKRLRQKETETETVVDSLPESLKLHILSFLDTRHAVETSVLSKSWVSSWSCVPVLNFSSDSFQKVHPFDKYLRVKPLHRPPPSLHAFDNFVVNALSRQPVKLDRLTFKHAGSCNTEILKQVFDYALLHGVQELEASVARTIDAHKYWIWPISSSDSLTSLTLHSKYDVSCSFLGPRSSGSFKRGWRRNLLPDYLPLLCNCPFFVWNDMVLLIQESHQFTSDLGNYQRS</sequence>
<protein>
    <submittedName>
        <fullName evidence="2">Leucine-rich repeat domain superfamily, F-box-like domain superfamily</fullName>
    </submittedName>
</protein>
<dbReference type="InterPro" id="IPR053197">
    <property type="entry name" value="F-box_SCFL_complex_component"/>
</dbReference>
<dbReference type="Gene3D" id="1.20.1280.50">
    <property type="match status" value="1"/>
</dbReference>
<gene>
    <name evidence="2" type="ORF">HanXRQr2_Chr01g0013271</name>
</gene>
<comment type="caution">
    <text evidence="2">The sequence shown here is derived from an EMBL/GenBank/DDBJ whole genome shotgun (WGS) entry which is preliminary data.</text>
</comment>
<name>A0A9K3P290_HELAN</name>
<dbReference type="Proteomes" id="UP000215914">
    <property type="component" value="Unassembled WGS sequence"/>
</dbReference>
<dbReference type="InterPro" id="IPR036047">
    <property type="entry name" value="F-box-like_dom_sf"/>
</dbReference>
<feature type="domain" description="F-box" evidence="1">
    <location>
        <begin position="19"/>
        <end position="51"/>
    </location>
</feature>
<dbReference type="EMBL" id="MNCJ02000316">
    <property type="protein sequence ID" value="KAF5821376.1"/>
    <property type="molecule type" value="Genomic_DNA"/>
</dbReference>
<keyword evidence="3" id="KW-1185">Reference proteome</keyword>
<organism evidence="2 3">
    <name type="scientific">Helianthus annuus</name>
    <name type="common">Common sunflower</name>
    <dbReference type="NCBI Taxonomy" id="4232"/>
    <lineage>
        <taxon>Eukaryota</taxon>
        <taxon>Viridiplantae</taxon>
        <taxon>Streptophyta</taxon>
        <taxon>Embryophyta</taxon>
        <taxon>Tracheophyta</taxon>
        <taxon>Spermatophyta</taxon>
        <taxon>Magnoliopsida</taxon>
        <taxon>eudicotyledons</taxon>
        <taxon>Gunneridae</taxon>
        <taxon>Pentapetalae</taxon>
        <taxon>asterids</taxon>
        <taxon>campanulids</taxon>
        <taxon>Asterales</taxon>
        <taxon>Asteraceae</taxon>
        <taxon>Asteroideae</taxon>
        <taxon>Heliantheae alliance</taxon>
        <taxon>Heliantheae</taxon>
        <taxon>Helianthus</taxon>
    </lineage>
</organism>
<dbReference type="InterPro" id="IPR001810">
    <property type="entry name" value="F-box_dom"/>
</dbReference>
<dbReference type="PANTHER" id="PTHR34223">
    <property type="entry name" value="OS11G0201299 PROTEIN"/>
    <property type="match status" value="1"/>
</dbReference>